<evidence type="ECO:0000256" key="8">
    <source>
        <dbReference type="ARBA" id="ARBA00023136"/>
    </source>
</evidence>
<keyword evidence="4 9" id="KW-0812">Transmembrane</keyword>
<dbReference type="InterPro" id="IPR003369">
    <property type="entry name" value="TatA/B/E"/>
</dbReference>
<keyword evidence="12" id="KW-1185">Reference proteome</keyword>
<organism evidence="11 12">
    <name type="scientific">Dielma fastidiosa</name>
    <dbReference type="NCBI Taxonomy" id="1034346"/>
    <lineage>
        <taxon>Bacteria</taxon>
        <taxon>Bacillati</taxon>
        <taxon>Bacillota</taxon>
        <taxon>Erysipelotrichia</taxon>
        <taxon>Erysipelotrichales</taxon>
        <taxon>Erysipelotrichaceae</taxon>
        <taxon>Dielma</taxon>
    </lineage>
</organism>
<protein>
    <recommendedName>
        <fullName evidence="9">Sec-independent protein translocase protein TatA</fullName>
    </recommendedName>
</protein>
<reference evidence="11 12" key="1">
    <citation type="submission" date="2018-05" db="EMBL/GenBank/DDBJ databases">
        <title>Genomic Encyclopedia of Type Strains, Phase IV (KMG-IV): sequencing the most valuable type-strain genomes for metagenomic binning, comparative biology and taxonomic classification.</title>
        <authorList>
            <person name="Goeker M."/>
        </authorList>
    </citation>
    <scope>NUCLEOTIDE SEQUENCE [LARGE SCALE GENOMIC DNA]</scope>
    <source>
        <strain evidence="11 12">JC118</strain>
    </source>
</reference>
<keyword evidence="7 9" id="KW-0811">Translocation</keyword>
<evidence type="ECO:0000313" key="12">
    <source>
        <dbReference type="Proteomes" id="UP000247612"/>
    </source>
</evidence>
<dbReference type="PANTHER" id="PTHR42982">
    <property type="entry name" value="SEC-INDEPENDENT PROTEIN TRANSLOCASE PROTEIN TATA"/>
    <property type="match status" value="1"/>
</dbReference>
<keyword evidence="3 9" id="KW-1003">Cell membrane</keyword>
<feature type="transmembrane region" description="Helical" evidence="9">
    <location>
        <begin position="6"/>
        <end position="23"/>
    </location>
</feature>
<evidence type="ECO:0000256" key="5">
    <source>
        <dbReference type="ARBA" id="ARBA00022927"/>
    </source>
</evidence>
<dbReference type="NCBIfam" id="NF011430">
    <property type="entry name" value="PRK14861.1"/>
    <property type="match status" value="1"/>
</dbReference>
<evidence type="ECO:0000256" key="6">
    <source>
        <dbReference type="ARBA" id="ARBA00022989"/>
    </source>
</evidence>
<dbReference type="PANTHER" id="PTHR42982:SF1">
    <property type="entry name" value="SEC-INDEPENDENT PROTEIN TRANSLOCASE PROTEIN TATA"/>
    <property type="match status" value="1"/>
</dbReference>
<evidence type="ECO:0000256" key="7">
    <source>
        <dbReference type="ARBA" id="ARBA00023010"/>
    </source>
</evidence>
<dbReference type="NCBIfam" id="TIGR01411">
    <property type="entry name" value="tatAE"/>
    <property type="match status" value="1"/>
</dbReference>
<evidence type="ECO:0000256" key="1">
    <source>
        <dbReference type="ARBA" id="ARBA00004162"/>
    </source>
</evidence>
<proteinExistence type="inferred from homology"/>
<accession>A0A2V2FTK3</accession>
<dbReference type="HAMAP" id="MF_00236">
    <property type="entry name" value="TatA_E"/>
    <property type="match status" value="1"/>
</dbReference>
<name>A0A2V2FTK3_9FIRM</name>
<dbReference type="GeneID" id="94442368"/>
<comment type="function">
    <text evidence="9">Part of the twin-arginine translocation (Tat) system that transports large folded proteins containing a characteristic twin-arginine motif in their signal peptide across membranes. TatA could form the protein-conducting channel of the Tat system.</text>
</comment>
<dbReference type="EMBL" id="QJKH01000011">
    <property type="protein sequence ID" value="PXX77352.1"/>
    <property type="molecule type" value="Genomic_DNA"/>
</dbReference>
<keyword evidence="2 9" id="KW-0813">Transport</keyword>
<dbReference type="GO" id="GO:0043953">
    <property type="term" value="P:protein transport by the Tat complex"/>
    <property type="evidence" value="ECO:0007669"/>
    <property type="project" value="UniProtKB-UniRule"/>
</dbReference>
<dbReference type="STRING" id="1034346.GCA_000313565_03268"/>
<evidence type="ECO:0000313" key="11">
    <source>
        <dbReference type="EMBL" id="PXX77352.1"/>
    </source>
</evidence>
<evidence type="ECO:0000256" key="4">
    <source>
        <dbReference type="ARBA" id="ARBA00022692"/>
    </source>
</evidence>
<evidence type="ECO:0000256" key="2">
    <source>
        <dbReference type="ARBA" id="ARBA00022448"/>
    </source>
</evidence>
<comment type="caution">
    <text evidence="11">The sequence shown here is derived from an EMBL/GenBank/DDBJ whole genome shotgun (WGS) entry which is preliminary data.</text>
</comment>
<dbReference type="Proteomes" id="UP000247612">
    <property type="component" value="Unassembled WGS sequence"/>
</dbReference>
<gene>
    <name evidence="9 10" type="primary">tatA</name>
    <name evidence="11" type="ORF">DES51_111104</name>
    <name evidence="10" type="ORF">MQE39_11595</name>
</gene>
<keyword evidence="5 9" id="KW-0653">Protein transport</keyword>
<dbReference type="GO" id="GO:0008320">
    <property type="term" value="F:protein transmembrane transporter activity"/>
    <property type="evidence" value="ECO:0007669"/>
    <property type="project" value="UniProtKB-UniRule"/>
</dbReference>
<dbReference type="InterPro" id="IPR006312">
    <property type="entry name" value="TatA/E"/>
</dbReference>
<dbReference type="RefSeq" id="WP_022939546.1">
    <property type="nucleotide sequence ID" value="NZ_BAABZA010000003.1"/>
</dbReference>
<dbReference type="EMBL" id="JALDAW010000016">
    <property type="protein sequence ID" value="MDY5168757.1"/>
    <property type="molecule type" value="Genomic_DNA"/>
</dbReference>
<dbReference type="AlphaFoldDB" id="A0A2V2FTK3"/>
<evidence type="ECO:0000256" key="9">
    <source>
        <dbReference type="HAMAP-Rule" id="MF_00236"/>
    </source>
</evidence>
<dbReference type="Gene3D" id="1.20.5.3310">
    <property type="match status" value="1"/>
</dbReference>
<evidence type="ECO:0000256" key="3">
    <source>
        <dbReference type="ARBA" id="ARBA00022475"/>
    </source>
</evidence>
<dbReference type="Pfam" id="PF02416">
    <property type="entry name" value="TatA_B_E"/>
    <property type="match status" value="1"/>
</dbReference>
<comment type="similarity">
    <text evidence="9">Belongs to the TatA/E family.</text>
</comment>
<evidence type="ECO:0000313" key="10">
    <source>
        <dbReference type="EMBL" id="MDY5168757.1"/>
    </source>
</evidence>
<sequence length="62" mass="6757">MFGRIGAGELIIILIIVLVIFGPSKLPQIGKSMGEAIKEFRKGTQSVEKEIKDLTDPASDEK</sequence>
<keyword evidence="6 9" id="KW-1133">Transmembrane helix</keyword>
<comment type="subunit">
    <text evidence="9">Forms a complex with TatC.</text>
</comment>
<comment type="subcellular location">
    <subcellularLocation>
        <location evidence="1 9">Cell membrane</location>
        <topology evidence="1 9">Single-pass membrane protein</topology>
    </subcellularLocation>
</comment>
<dbReference type="GO" id="GO:0033281">
    <property type="term" value="C:TAT protein transport complex"/>
    <property type="evidence" value="ECO:0007669"/>
    <property type="project" value="UniProtKB-UniRule"/>
</dbReference>
<reference evidence="10" key="2">
    <citation type="submission" date="2022-03" db="EMBL/GenBank/DDBJ databases">
        <title>First case of bacteraemia caused by Dielma fastidiosa in a patient hospitalised with diverticulitis.</title>
        <authorList>
            <person name="Forman-Ankjaer B."/>
            <person name="Hvid-Jensen F."/>
            <person name="Kobel C.M."/>
            <person name="Greve T."/>
        </authorList>
    </citation>
    <scope>NUCLEOTIDE SEQUENCE</scope>
    <source>
        <strain evidence="10">AUH_DF_2021</strain>
    </source>
</reference>
<dbReference type="OrthoDB" id="9800908at2"/>
<keyword evidence="8 9" id="KW-0472">Membrane</keyword>
<dbReference type="Proteomes" id="UP001276902">
    <property type="component" value="Unassembled WGS sequence"/>
</dbReference>
<dbReference type="PRINTS" id="PR01506">
    <property type="entry name" value="TATBPROTEIN"/>
</dbReference>